<organism evidence="3">
    <name type="scientific">Spathaspora passalidarum (strain NRRL Y-27907 / 11-Y1)</name>
    <dbReference type="NCBI Taxonomy" id="619300"/>
    <lineage>
        <taxon>Eukaryota</taxon>
        <taxon>Fungi</taxon>
        <taxon>Dikarya</taxon>
        <taxon>Ascomycota</taxon>
        <taxon>Saccharomycotina</taxon>
        <taxon>Pichiomycetes</taxon>
        <taxon>Debaryomycetaceae</taxon>
        <taxon>Spathaspora</taxon>
    </lineage>
</organism>
<proteinExistence type="predicted"/>
<dbReference type="EMBL" id="GL996500">
    <property type="protein sequence ID" value="EGW34298.1"/>
    <property type="molecule type" value="Genomic_DNA"/>
</dbReference>
<gene>
    <name evidence="2" type="ORF">SPAPADRAFT_59723</name>
</gene>
<protein>
    <submittedName>
        <fullName evidence="2">Uncharacterized protein</fullName>
    </submittedName>
</protein>
<evidence type="ECO:0000313" key="3">
    <source>
        <dbReference type="Proteomes" id="UP000000709"/>
    </source>
</evidence>
<dbReference type="KEGG" id="spaa:SPAPADRAFT_59723"/>
<dbReference type="AlphaFoldDB" id="G3AHY4"/>
<accession>G3AHY4</accession>
<dbReference type="RefSeq" id="XP_007373882.1">
    <property type="nucleotide sequence ID" value="XM_007373820.1"/>
</dbReference>
<evidence type="ECO:0000256" key="1">
    <source>
        <dbReference type="SAM" id="MobiDB-lite"/>
    </source>
</evidence>
<dbReference type="HOGENOM" id="CLU_1349640_0_0_1"/>
<feature type="compositionally biased region" description="Polar residues" evidence="1">
    <location>
        <begin position="127"/>
        <end position="136"/>
    </location>
</feature>
<sequence length="203" mass="21620">MLIATGASVASAASLYSQNNDTTFKSVDSAISSILTLLLATKGSNNESRASSLGFPSAVDRGIVGSLSELNLQEKREPSSLLMGDLKRTRPNEDLGINYKSSVPGPAPFWGSTNSLKMPHYKKKSDTSPSPASDQQRVLKLPRDSPFISNKVHLGVRNDNSSSSSPGLRKPGSFQKPAIVKSEGDKARGTSLGFPRLYSASYS</sequence>
<dbReference type="InParanoid" id="G3AHY4"/>
<name>G3AHY4_SPAPN</name>
<dbReference type="OrthoDB" id="5595797at2759"/>
<evidence type="ECO:0000313" key="2">
    <source>
        <dbReference type="EMBL" id="EGW34298.1"/>
    </source>
</evidence>
<dbReference type="Proteomes" id="UP000000709">
    <property type="component" value="Unassembled WGS sequence"/>
</dbReference>
<feature type="region of interest" description="Disordered" evidence="1">
    <location>
        <begin position="108"/>
        <end position="193"/>
    </location>
</feature>
<reference evidence="2 3" key="1">
    <citation type="journal article" date="2011" name="Proc. Natl. Acad. Sci. U.S.A.">
        <title>Comparative genomics of xylose-fermenting fungi for enhanced biofuel production.</title>
        <authorList>
            <person name="Wohlbach D.J."/>
            <person name="Kuo A."/>
            <person name="Sato T.K."/>
            <person name="Potts K.M."/>
            <person name="Salamov A.A."/>
            <person name="LaButti K.M."/>
            <person name="Sun H."/>
            <person name="Clum A."/>
            <person name="Pangilinan J.L."/>
            <person name="Lindquist E.A."/>
            <person name="Lucas S."/>
            <person name="Lapidus A."/>
            <person name="Jin M."/>
            <person name="Gunawan C."/>
            <person name="Balan V."/>
            <person name="Dale B.E."/>
            <person name="Jeffries T.W."/>
            <person name="Zinkel R."/>
            <person name="Barry K.W."/>
            <person name="Grigoriev I.V."/>
            <person name="Gasch A.P."/>
        </authorList>
    </citation>
    <scope>NUCLEOTIDE SEQUENCE [LARGE SCALE GENOMIC DNA]</scope>
    <source>
        <strain evidence="3">NRRL Y-27907 / 11-Y1</strain>
    </source>
</reference>
<keyword evidence="3" id="KW-1185">Reference proteome</keyword>
<feature type="region of interest" description="Disordered" evidence="1">
    <location>
        <begin position="81"/>
        <end position="100"/>
    </location>
</feature>
<dbReference type="GeneID" id="18873046"/>